<dbReference type="InterPro" id="IPR044855">
    <property type="entry name" value="CoA-Trfase_III_dom3_sf"/>
</dbReference>
<name>A0ABN2E6R6_9ACTN</name>
<dbReference type="InterPro" id="IPR023606">
    <property type="entry name" value="CoA-Trfase_III_dom_1_sf"/>
</dbReference>
<protein>
    <submittedName>
        <fullName evidence="3">CoA transferase</fullName>
    </submittedName>
</protein>
<dbReference type="RefSeq" id="WP_344219783.1">
    <property type="nucleotide sequence ID" value="NZ_BAAAOS010000048.1"/>
</dbReference>
<dbReference type="SUPFAM" id="SSF89796">
    <property type="entry name" value="CoA-transferase family III (CaiB/BaiF)"/>
    <property type="match status" value="1"/>
</dbReference>
<keyword evidence="2 3" id="KW-0808">Transferase</keyword>
<dbReference type="PANTHER" id="PTHR48228:SF6">
    <property type="entry name" value="L-CARNITINE COA-TRANSFERASE"/>
    <property type="match status" value="1"/>
</dbReference>
<evidence type="ECO:0000313" key="4">
    <source>
        <dbReference type="Proteomes" id="UP001500393"/>
    </source>
</evidence>
<dbReference type="Pfam" id="PF02515">
    <property type="entry name" value="CoA_transf_3"/>
    <property type="match status" value="1"/>
</dbReference>
<sequence length="396" mass="41998">MSGPLEGLRVLDASTILAGPLAAQILGDYGAEVIKVEHPARGDGMRGHGLDKDGESLWWKMISRNKRTIGLYLGDPDGARVFRDLAATADIVVENFRPGTLERWGLGYEVLSAANPGLILLRVTGFGQTGPYAARPAFGTLVEAMSGFAHLTGEPDGPPTLPAFGLADSIAGVAGAAAVSMALLHRASTGQGQVIDLDLLSPIMTAVGPGVIYADQLGIDQERTGNRSQNNAPRNTYRTADGHWLAISTSANTVAERVLKLVGHPEVVDEPWFGTGRERAQHADLLDACVGDWIAARTRSEVLAAFEDAGAAVAPVYKPSELIEDPQVKALDLVTTVEDETLGPIRMQNVMWRMSRTPGSIRSTGRPLGQDTDAVLSEVGLDADAIEDLRRRGVAG</sequence>
<dbReference type="GO" id="GO:0016740">
    <property type="term" value="F:transferase activity"/>
    <property type="evidence" value="ECO:0007669"/>
    <property type="project" value="UniProtKB-KW"/>
</dbReference>
<comment type="caution">
    <text evidence="3">The sequence shown here is derived from an EMBL/GenBank/DDBJ whole genome shotgun (WGS) entry which is preliminary data.</text>
</comment>
<evidence type="ECO:0000313" key="3">
    <source>
        <dbReference type="EMBL" id="GAA1597968.1"/>
    </source>
</evidence>
<proteinExistence type="inferred from homology"/>
<gene>
    <name evidence="3" type="ORF">GCM10009789_59880</name>
</gene>
<evidence type="ECO:0000256" key="1">
    <source>
        <dbReference type="ARBA" id="ARBA00008383"/>
    </source>
</evidence>
<dbReference type="PANTHER" id="PTHR48228">
    <property type="entry name" value="SUCCINYL-COA--D-CITRAMALATE COA-TRANSFERASE"/>
    <property type="match status" value="1"/>
</dbReference>
<dbReference type="Proteomes" id="UP001500393">
    <property type="component" value="Unassembled WGS sequence"/>
</dbReference>
<evidence type="ECO:0000256" key="2">
    <source>
        <dbReference type="ARBA" id="ARBA00022679"/>
    </source>
</evidence>
<dbReference type="Gene3D" id="3.40.50.10540">
    <property type="entry name" value="Crotonobetainyl-coa:carnitine coa-transferase, domain 1"/>
    <property type="match status" value="1"/>
</dbReference>
<accession>A0ABN2E6R6</accession>
<dbReference type="EMBL" id="BAAAOS010000048">
    <property type="protein sequence ID" value="GAA1597968.1"/>
    <property type="molecule type" value="Genomic_DNA"/>
</dbReference>
<dbReference type="InterPro" id="IPR003673">
    <property type="entry name" value="CoA-Trfase_fam_III"/>
</dbReference>
<dbReference type="InterPro" id="IPR050509">
    <property type="entry name" value="CoA-transferase_III"/>
</dbReference>
<reference evidence="3 4" key="1">
    <citation type="journal article" date="2019" name="Int. J. Syst. Evol. Microbiol.">
        <title>The Global Catalogue of Microorganisms (GCM) 10K type strain sequencing project: providing services to taxonomists for standard genome sequencing and annotation.</title>
        <authorList>
            <consortium name="The Broad Institute Genomics Platform"/>
            <consortium name="The Broad Institute Genome Sequencing Center for Infectious Disease"/>
            <person name="Wu L."/>
            <person name="Ma J."/>
        </authorList>
    </citation>
    <scope>NUCLEOTIDE SEQUENCE [LARGE SCALE GENOMIC DNA]</scope>
    <source>
        <strain evidence="3 4">JCM 14969</strain>
    </source>
</reference>
<comment type="similarity">
    <text evidence="1">Belongs to the CoA-transferase III family.</text>
</comment>
<dbReference type="Gene3D" id="3.30.1540.10">
    <property type="entry name" value="formyl-coa transferase, domain 3"/>
    <property type="match status" value="1"/>
</dbReference>
<organism evidence="3 4">
    <name type="scientific">Kribbella sancticallisti</name>
    <dbReference type="NCBI Taxonomy" id="460087"/>
    <lineage>
        <taxon>Bacteria</taxon>
        <taxon>Bacillati</taxon>
        <taxon>Actinomycetota</taxon>
        <taxon>Actinomycetes</taxon>
        <taxon>Propionibacteriales</taxon>
        <taxon>Kribbellaceae</taxon>
        <taxon>Kribbella</taxon>
    </lineage>
</organism>
<keyword evidence="4" id="KW-1185">Reference proteome</keyword>